<accession>A0A543GII4</accession>
<dbReference type="InterPro" id="IPR050546">
    <property type="entry name" value="Glycosyl_Hydrlase_16"/>
</dbReference>
<gene>
    <name evidence="3" type="ORF">FB388_3290</name>
</gene>
<dbReference type="OrthoDB" id="9809583at2"/>
<dbReference type="CDD" id="cd08023">
    <property type="entry name" value="GH16_laminarinase_like"/>
    <property type="match status" value="1"/>
</dbReference>
<feature type="domain" description="GH16" evidence="2">
    <location>
        <begin position="2"/>
        <end position="257"/>
    </location>
</feature>
<evidence type="ECO:0000256" key="1">
    <source>
        <dbReference type="ARBA" id="ARBA00006865"/>
    </source>
</evidence>
<evidence type="ECO:0000259" key="2">
    <source>
        <dbReference type="PROSITE" id="PS51762"/>
    </source>
</evidence>
<dbReference type="RefSeq" id="WP_142101781.1">
    <property type="nucleotide sequence ID" value="NZ_VFPH01000001.1"/>
</dbReference>
<dbReference type="Pfam" id="PF00722">
    <property type="entry name" value="Glyco_hydro_16"/>
    <property type="match status" value="1"/>
</dbReference>
<keyword evidence="4" id="KW-1185">Reference proteome</keyword>
<dbReference type="SUPFAM" id="SSF49899">
    <property type="entry name" value="Concanavalin A-like lectins/glucanases"/>
    <property type="match status" value="1"/>
</dbReference>
<dbReference type="EMBL" id="VFPH01000001">
    <property type="protein sequence ID" value="TQM45890.1"/>
    <property type="molecule type" value="Genomic_DNA"/>
</dbReference>
<reference evidence="3 4" key="1">
    <citation type="submission" date="2019-06" db="EMBL/GenBank/DDBJ databases">
        <title>Sequencing the genomes of 1000 actinobacteria strains.</title>
        <authorList>
            <person name="Klenk H.-P."/>
        </authorList>
    </citation>
    <scope>NUCLEOTIDE SEQUENCE [LARGE SCALE GENOMIC DNA]</scope>
    <source>
        <strain evidence="3 4">DSM 45511</strain>
    </source>
</reference>
<name>A0A543GII4_9PSEU</name>
<dbReference type="PANTHER" id="PTHR10963">
    <property type="entry name" value="GLYCOSYL HYDROLASE-RELATED"/>
    <property type="match status" value="1"/>
</dbReference>
<comment type="similarity">
    <text evidence="1">Belongs to the glycosyl hydrolase 16 family.</text>
</comment>
<dbReference type="GO" id="GO:0004553">
    <property type="term" value="F:hydrolase activity, hydrolyzing O-glycosyl compounds"/>
    <property type="evidence" value="ECO:0007669"/>
    <property type="project" value="InterPro"/>
</dbReference>
<organism evidence="3 4">
    <name type="scientific">Pseudonocardia cypriaca</name>
    <dbReference type="NCBI Taxonomy" id="882449"/>
    <lineage>
        <taxon>Bacteria</taxon>
        <taxon>Bacillati</taxon>
        <taxon>Actinomycetota</taxon>
        <taxon>Actinomycetes</taxon>
        <taxon>Pseudonocardiales</taxon>
        <taxon>Pseudonocardiaceae</taxon>
        <taxon>Pseudonocardia</taxon>
    </lineage>
</organism>
<evidence type="ECO:0000313" key="3">
    <source>
        <dbReference type="EMBL" id="TQM45890.1"/>
    </source>
</evidence>
<dbReference type="GO" id="GO:0005975">
    <property type="term" value="P:carbohydrate metabolic process"/>
    <property type="evidence" value="ECO:0007669"/>
    <property type="project" value="InterPro"/>
</dbReference>
<dbReference type="Proteomes" id="UP000319818">
    <property type="component" value="Unassembled WGS sequence"/>
</dbReference>
<dbReference type="InterPro" id="IPR000757">
    <property type="entry name" value="Beta-glucanase-like"/>
</dbReference>
<comment type="caution">
    <text evidence="3">The sequence shown here is derived from an EMBL/GenBank/DDBJ whole genome shotgun (WGS) entry which is preliminary data.</text>
</comment>
<proteinExistence type="inferred from homology"/>
<keyword evidence="3" id="KW-0378">Hydrolase</keyword>
<dbReference type="PROSITE" id="PS51762">
    <property type="entry name" value="GH16_2"/>
    <property type="match status" value="1"/>
</dbReference>
<sequence>MSDHAHSGLPGWSLAWSDEFDGAAGSPPDPAIWQPEIGGHGWGNDELQYYSDSSENAALDGAGNLAVVVRRVDPELRGRFDGCEYSSARLVSKDRAAFSYGLVQARIRLPPGRGIWPAFWMLGRNIDEVGWPRCGEIDVMENFGKDPTVVHGTVHGPGYSGAGGITASYRADAGLADDFHVYAVHWEPDRIRWYLDHRLYATVTPDDLHGHPWVFDHEFYFLLNVAVGGTFSTDPDPSAAFPQAMLVDYIRVHERSS</sequence>
<dbReference type="InterPro" id="IPR013320">
    <property type="entry name" value="ConA-like_dom_sf"/>
</dbReference>
<dbReference type="AlphaFoldDB" id="A0A543GII4"/>
<dbReference type="Gene3D" id="2.60.120.200">
    <property type="match status" value="1"/>
</dbReference>
<evidence type="ECO:0000313" key="4">
    <source>
        <dbReference type="Proteomes" id="UP000319818"/>
    </source>
</evidence>
<protein>
    <submittedName>
        <fullName evidence="3">Glycosyl hydrolase family 16</fullName>
    </submittedName>
</protein>
<dbReference type="PANTHER" id="PTHR10963:SF55">
    <property type="entry name" value="GLYCOSIDE HYDROLASE FAMILY 16 PROTEIN"/>
    <property type="match status" value="1"/>
</dbReference>